<organism evidence="1 2">
    <name type="scientific">Persicirhabdus sediminis</name>
    <dbReference type="NCBI Taxonomy" id="454144"/>
    <lineage>
        <taxon>Bacteria</taxon>
        <taxon>Pseudomonadati</taxon>
        <taxon>Verrucomicrobiota</taxon>
        <taxon>Verrucomicrobiia</taxon>
        <taxon>Verrucomicrobiales</taxon>
        <taxon>Verrucomicrobiaceae</taxon>
        <taxon>Persicirhabdus</taxon>
    </lineage>
</organism>
<comment type="caution">
    <text evidence="1">The sequence shown here is derived from an EMBL/GenBank/DDBJ whole genome shotgun (WGS) entry which is preliminary data.</text>
</comment>
<dbReference type="Proteomes" id="UP000624703">
    <property type="component" value="Unassembled WGS sequence"/>
</dbReference>
<dbReference type="EMBL" id="JAENIM010000026">
    <property type="protein sequence ID" value="MBK1790599.1"/>
    <property type="molecule type" value="Genomic_DNA"/>
</dbReference>
<dbReference type="AlphaFoldDB" id="A0A8J7MBM3"/>
<proteinExistence type="predicted"/>
<evidence type="ECO:0000313" key="1">
    <source>
        <dbReference type="EMBL" id="MBK1790599.1"/>
    </source>
</evidence>
<dbReference type="RefSeq" id="WP_200310634.1">
    <property type="nucleotide sequence ID" value="NZ_JAENIM010000026.1"/>
</dbReference>
<evidence type="ECO:0000313" key="2">
    <source>
        <dbReference type="Proteomes" id="UP000624703"/>
    </source>
</evidence>
<accession>A0A8J7MBM3</accession>
<gene>
    <name evidence="1" type="ORF">JIN82_05440</name>
</gene>
<reference evidence="1" key="1">
    <citation type="submission" date="2021-01" db="EMBL/GenBank/DDBJ databases">
        <title>Modified the classification status of verrucomicrobia.</title>
        <authorList>
            <person name="Feng X."/>
        </authorList>
    </citation>
    <scope>NUCLEOTIDE SEQUENCE</scope>
    <source>
        <strain evidence="1">_KCTC 22039</strain>
    </source>
</reference>
<keyword evidence="2" id="KW-1185">Reference proteome</keyword>
<name>A0A8J7MBM3_9BACT</name>
<protein>
    <submittedName>
        <fullName evidence="1">Uncharacterized protein</fullName>
    </submittedName>
</protein>
<sequence length="47" mass="5312">MNESAMPSWSGDDYAPVSYSCPQRFLFNNSSDNNMAQPVCKTKNQCF</sequence>